<evidence type="ECO:0000256" key="4">
    <source>
        <dbReference type="ARBA" id="ARBA00035162"/>
    </source>
</evidence>
<dbReference type="EMBL" id="RCOS01000062">
    <property type="protein sequence ID" value="RSN76239.1"/>
    <property type="molecule type" value="Genomic_DNA"/>
</dbReference>
<dbReference type="NCBIfam" id="TIGR01046">
    <property type="entry name" value="uS10_euk_arch"/>
    <property type="match status" value="1"/>
</dbReference>
<dbReference type="OrthoDB" id="371736at2157"/>
<dbReference type="SUPFAM" id="SSF54999">
    <property type="entry name" value="Ribosomal protein S10"/>
    <property type="match status" value="1"/>
</dbReference>
<dbReference type="FunFam" id="3.30.70.600:FF:000004">
    <property type="entry name" value="30S ribosomal protein S10"/>
    <property type="match status" value="1"/>
</dbReference>
<dbReference type="InterPro" id="IPR005729">
    <property type="entry name" value="Ribosomal_uS10_euk/arc"/>
</dbReference>
<comment type="similarity">
    <text evidence="1 5">Belongs to the universal ribosomal protein uS10 family.</text>
</comment>
<evidence type="ECO:0000256" key="2">
    <source>
        <dbReference type="ARBA" id="ARBA00022980"/>
    </source>
</evidence>
<dbReference type="EMBL" id="RXII01000033">
    <property type="protein sequence ID" value="RZN62827.1"/>
    <property type="molecule type" value="Genomic_DNA"/>
</dbReference>
<dbReference type="Proteomes" id="UP000277582">
    <property type="component" value="Unassembled WGS sequence"/>
</dbReference>
<dbReference type="GO" id="GO:0015935">
    <property type="term" value="C:small ribosomal subunit"/>
    <property type="evidence" value="ECO:0007669"/>
    <property type="project" value="UniProtKB-UniRule"/>
</dbReference>
<dbReference type="GO" id="GO:0000049">
    <property type="term" value="F:tRNA binding"/>
    <property type="evidence" value="ECO:0007669"/>
    <property type="project" value="UniProtKB-UniRule"/>
</dbReference>
<dbReference type="Gene3D" id="3.30.70.600">
    <property type="entry name" value="Ribosomal protein S10 domain"/>
    <property type="match status" value="1"/>
</dbReference>
<sequence>MDTLRVELISTNPRSLEEVSRQLKDIAEKMGIRIKGPIPLPTKRLRVTTLKNPSGEGTSTYHKFEMRIHKRIIDIPNPDNRFVRRMMEISLPEDVKISIVMLSK</sequence>
<name>A0A3R9PYA3_9CREN</name>
<protein>
    <recommendedName>
        <fullName evidence="4 5">Small ribosomal subunit protein uS10</fullName>
    </recommendedName>
</protein>
<dbReference type="Pfam" id="PF00338">
    <property type="entry name" value="Ribosomal_S10"/>
    <property type="match status" value="1"/>
</dbReference>
<dbReference type="PRINTS" id="PR00971">
    <property type="entry name" value="RIBOSOMALS10"/>
</dbReference>
<evidence type="ECO:0000256" key="3">
    <source>
        <dbReference type="ARBA" id="ARBA00023274"/>
    </source>
</evidence>
<evidence type="ECO:0000259" key="6">
    <source>
        <dbReference type="SMART" id="SM01403"/>
    </source>
</evidence>
<dbReference type="GO" id="GO:0006412">
    <property type="term" value="P:translation"/>
    <property type="evidence" value="ECO:0007669"/>
    <property type="project" value="UniProtKB-UniRule"/>
</dbReference>
<gene>
    <name evidence="5" type="primary">rps10</name>
    <name evidence="7" type="ORF">D6D85_04620</name>
    <name evidence="8" type="ORF">EF810_01925</name>
</gene>
<comment type="subunit">
    <text evidence="5">Part of the 30S ribosomal subunit.</text>
</comment>
<keyword evidence="3 5" id="KW-0687">Ribonucleoprotein</keyword>
<dbReference type="HAMAP" id="MF_00508">
    <property type="entry name" value="Ribosomal_uS10"/>
    <property type="match status" value="1"/>
</dbReference>
<evidence type="ECO:0000256" key="1">
    <source>
        <dbReference type="ARBA" id="ARBA00007102"/>
    </source>
</evidence>
<comment type="function">
    <text evidence="5">Involved in the binding of tRNA to the ribosomes.</text>
</comment>
<dbReference type="InterPro" id="IPR027486">
    <property type="entry name" value="Ribosomal_uS10_dom"/>
</dbReference>
<dbReference type="PROSITE" id="PS00361">
    <property type="entry name" value="RIBOSOMAL_S10"/>
    <property type="match status" value="1"/>
</dbReference>
<dbReference type="InterPro" id="IPR036838">
    <property type="entry name" value="Ribosomal_uS10_dom_sf"/>
</dbReference>
<proteinExistence type="inferred from homology"/>
<dbReference type="AlphaFoldDB" id="A0A3R9PYA3"/>
<organism evidence="7 9">
    <name type="scientific">Candidatus Methanodesulfokora washburnensis</name>
    <dbReference type="NCBI Taxonomy" id="2478471"/>
    <lineage>
        <taxon>Archaea</taxon>
        <taxon>Thermoproteota</taxon>
        <taxon>Candidatus Korarchaeia</taxon>
        <taxon>Candidatus Korarchaeia incertae sedis</taxon>
        <taxon>Candidatus Methanodesulfokora</taxon>
    </lineage>
</organism>
<reference evidence="7 9" key="1">
    <citation type="submission" date="2018-10" db="EMBL/GenBank/DDBJ databases">
        <title>Co-occurring genomic capacity for anaerobic methane metabolism and dissimilatory sulfite reduction discovered in the Korarchaeota.</title>
        <authorList>
            <person name="Mckay L.J."/>
            <person name="Dlakic M."/>
            <person name="Fields M.W."/>
            <person name="Delmont T.O."/>
            <person name="Eren A.M."/>
            <person name="Jay Z.J."/>
            <person name="Klingelsmith K.B."/>
            <person name="Rusch D.B."/>
            <person name="Inskeep W.P."/>
        </authorList>
    </citation>
    <scope>NUCLEOTIDE SEQUENCE [LARGE SCALE GENOMIC DNA]</scope>
    <source>
        <strain evidence="7 9">MDKW</strain>
    </source>
</reference>
<dbReference type="GO" id="GO:0003735">
    <property type="term" value="F:structural constituent of ribosome"/>
    <property type="evidence" value="ECO:0007669"/>
    <property type="project" value="UniProtKB-UniRule"/>
</dbReference>
<keyword evidence="2 5" id="KW-0689">Ribosomal protein</keyword>
<evidence type="ECO:0000313" key="9">
    <source>
        <dbReference type="Proteomes" id="UP000277582"/>
    </source>
</evidence>
<dbReference type="PANTHER" id="PTHR11700">
    <property type="entry name" value="30S RIBOSOMAL PROTEIN S10 FAMILY MEMBER"/>
    <property type="match status" value="1"/>
</dbReference>
<dbReference type="InterPro" id="IPR018268">
    <property type="entry name" value="Ribosomal_uS10_CS"/>
</dbReference>
<feature type="domain" description="Small ribosomal subunit protein uS10" evidence="6">
    <location>
        <begin position="5"/>
        <end position="100"/>
    </location>
</feature>
<evidence type="ECO:0000313" key="8">
    <source>
        <dbReference type="EMBL" id="RZN62827.1"/>
    </source>
</evidence>
<evidence type="ECO:0000313" key="7">
    <source>
        <dbReference type="EMBL" id="RSN76239.1"/>
    </source>
</evidence>
<keyword evidence="9" id="KW-1185">Reference proteome</keyword>
<comment type="caution">
    <text evidence="7">The sequence shown here is derived from an EMBL/GenBank/DDBJ whole genome shotgun (WGS) entry which is preliminary data.</text>
</comment>
<evidence type="ECO:0000313" key="10">
    <source>
        <dbReference type="Proteomes" id="UP000316217"/>
    </source>
</evidence>
<evidence type="ECO:0000256" key="5">
    <source>
        <dbReference type="HAMAP-Rule" id="MF_00508"/>
    </source>
</evidence>
<dbReference type="Proteomes" id="UP000316217">
    <property type="component" value="Unassembled WGS sequence"/>
</dbReference>
<dbReference type="RefSeq" id="WP_125670862.1">
    <property type="nucleotide sequence ID" value="NZ_RCOS01000062.1"/>
</dbReference>
<dbReference type="InterPro" id="IPR001848">
    <property type="entry name" value="Ribosomal_uS10"/>
</dbReference>
<dbReference type="SMART" id="SM01403">
    <property type="entry name" value="Ribosomal_S10"/>
    <property type="match status" value="1"/>
</dbReference>
<reference evidence="8 10" key="2">
    <citation type="journal article" date="2019" name="Nat. Microbiol.">
        <title>Wide diversity of methane and short-chain alkane metabolisms in uncultured archaea.</title>
        <authorList>
            <person name="Borrel G."/>
            <person name="Adam P.S."/>
            <person name="McKay L.J."/>
            <person name="Chen L.X."/>
            <person name="Sierra-Garcia I.N."/>
            <person name="Sieber C.M."/>
            <person name="Letourneur Q."/>
            <person name="Ghozlane A."/>
            <person name="Andersen G.L."/>
            <person name="Li W.J."/>
            <person name="Hallam S.J."/>
            <person name="Muyzer G."/>
            <person name="de Oliveira V.M."/>
            <person name="Inskeep W.P."/>
            <person name="Banfield J.F."/>
            <person name="Gribaldo S."/>
        </authorList>
    </citation>
    <scope>NUCLEOTIDE SEQUENCE [LARGE SCALE GENOMIC DNA]</scope>
    <source>
        <strain evidence="8">NM4</strain>
    </source>
</reference>
<accession>A0A3R9PYA3</accession>